<feature type="compositionally biased region" description="Basic and acidic residues" evidence="2">
    <location>
        <begin position="979"/>
        <end position="988"/>
    </location>
</feature>
<feature type="compositionally biased region" description="Polar residues" evidence="2">
    <location>
        <begin position="290"/>
        <end position="308"/>
    </location>
</feature>
<evidence type="ECO:0000259" key="3">
    <source>
        <dbReference type="PROSITE" id="PS50222"/>
    </source>
</evidence>
<feature type="region of interest" description="Disordered" evidence="2">
    <location>
        <begin position="783"/>
        <end position="901"/>
    </location>
</feature>
<reference evidence="4 5" key="1">
    <citation type="journal article" date="2012" name="BMC Genomics">
        <title>Comparative genomic analysis of human infective Trypanosoma cruzi lineages with the bat-restricted subspecies T. cruzi marinkellei.</title>
        <authorList>
            <person name="Franzen O."/>
            <person name="Talavera-Lopez C."/>
            <person name="Ochaya S."/>
            <person name="Butler C.E."/>
            <person name="Messenger L.A."/>
            <person name="Lewis M.D."/>
            <person name="Llewellyn M.S."/>
            <person name="Marinkelle C.J."/>
            <person name="Tyler K.M."/>
            <person name="Miles M.A."/>
            <person name="Andersson B."/>
        </authorList>
    </citation>
    <scope>NUCLEOTIDE SEQUENCE [LARGE SCALE GENOMIC DNA]</scope>
    <source>
        <strain evidence="4 5">B7</strain>
    </source>
</reference>
<keyword evidence="5" id="KW-1185">Reference proteome</keyword>
<dbReference type="Proteomes" id="UP000007350">
    <property type="component" value="Unassembled WGS sequence"/>
</dbReference>
<feature type="compositionally biased region" description="Low complexity" evidence="2">
    <location>
        <begin position="578"/>
        <end position="588"/>
    </location>
</feature>
<feature type="domain" description="EF-hand" evidence="3">
    <location>
        <begin position="8"/>
        <end position="43"/>
    </location>
</feature>
<dbReference type="InterPro" id="IPR002048">
    <property type="entry name" value="EF_hand_dom"/>
</dbReference>
<evidence type="ECO:0000256" key="2">
    <source>
        <dbReference type="SAM" id="MobiDB-lite"/>
    </source>
</evidence>
<gene>
    <name evidence="4" type="ORF">MOQ_002316</name>
</gene>
<name>K2MKG9_TRYCR</name>
<feature type="compositionally biased region" description="Basic and acidic residues" evidence="2">
    <location>
        <begin position="467"/>
        <end position="484"/>
    </location>
</feature>
<feature type="compositionally biased region" description="Basic and acidic residues" evidence="2">
    <location>
        <begin position="851"/>
        <end position="860"/>
    </location>
</feature>
<feature type="compositionally biased region" description="Low complexity" evidence="2">
    <location>
        <begin position="783"/>
        <end position="813"/>
    </location>
</feature>
<sequence length="1260" mass="137474">MSRQELAESIEQLESDLRALDRDRSGFIPCGDFKVVLLRNGGSLAQVEALTEQFKVEGRGIVHYAALLDSMKQLAGGMISSLLVRDDDDGSGRRSVSRFSDESDMTKGTITAGISHERLQPHVTNPIASCTEKSANYDSRHGAFNSGGVDKTNETFYSSRASPNAREPTGILLQSSASSHRFAIPRSRFTALAANGQEHKAPLVKSGGAKKSEVVERPVERASFSSSRASSVERMLQKAKECAFSRSTSQMSSGGLKEEASHEELSGRGVRGVLRITNKDLKGMMDTGKMETNGTSLKGPSAAAKTTTMNDTNRSVVQDTHVTITSMPHNTSRVSHGTSISGLATRGELISLREVFRIMDTDQDGNVSLQEVWNAFHQRGIDISLLELAALADSLELDVSQMSDVSSTNAAAYDDRDRILNMVDFCMLVSRMRSSLIERIRRSALWVAAATEPSPPLVSNARCVTDNGRDGADVRQRQNTEKDVATPGNSLPLMNPTSYNFISPSQSPLSPPPPSSPPTEVTHRPKQQLVSHMDVDSFSPPPSVHTSLAFSHAIESSLTSTPQGRSTAVAAVEHHLTSGSSVSVSPSPDSERHLVERATPTRRATTSSSPRLSNAVRESEAKSLVERQRKSVVLTASRSQSPHPYDLPIERGLQDEIELSAPMPYPQTTMNRSGIRQMSSPTALLTPSTTDAKIAVEATGTAKQDYAMLHREILARQRQRLEEEDFLRRLEQEFQEKYGDLMNENSTERTEDESSPSPVNQLVDSSEKKPLYSVIRGAVVNNSGEARTRSSSSSLGNASPSGGEGAGDNNVGGRLLKPTASSRAHEYEKKFKYHPPKRGVSLSQGRGAIIRKTDTRDRDGTILTDTTPRRRNSNNGEEFTFRSGKHQFVGKKPQQQQNSSTVTSVFAYKTVPRAGVIRSVQPLVSPRNGVSARMHRHHPGGAEDGSSSDRLGGTRPGVVRVSLVPSLDGVRRRQGFPSEEARSTHESADTSATRQHPPMPGIPPRPPTHSNALESDTSDANKKNDPPELSQGILEKLYGKCSQLLSLCTNYDRSQDGFVSPKDLGRALYAVAPDLTEGEINELVRAGIVSGCDGNRCHYTSLVGTLLVQESYVGLPDAVASDDETPKKKNGAEGKKSVEMSSRVTAALPISQPWRKEATPRVTVQSAMGDAEEFKLEERVRKGRIKMKRLLREELLGSCDGDYHRLREAFLLTMIFVPDSLKKRYYGSALWNYSVAQNVLYRRGSWTDACDCVANPLSAR</sequence>
<dbReference type="PROSITE" id="PS00018">
    <property type="entry name" value="EF_HAND_1"/>
    <property type="match status" value="2"/>
</dbReference>
<feature type="region of interest" description="Disordered" evidence="2">
    <location>
        <begin position="577"/>
        <end position="624"/>
    </location>
</feature>
<evidence type="ECO:0000256" key="1">
    <source>
        <dbReference type="ARBA" id="ARBA00022837"/>
    </source>
</evidence>
<feature type="compositionally biased region" description="Low complexity" evidence="2">
    <location>
        <begin position="597"/>
        <end position="613"/>
    </location>
</feature>
<dbReference type="EMBL" id="AHKC01008899">
    <property type="protein sequence ID" value="EKF35733.1"/>
    <property type="molecule type" value="Genomic_DNA"/>
</dbReference>
<feature type="domain" description="EF-hand" evidence="3">
    <location>
        <begin position="347"/>
        <end position="382"/>
    </location>
</feature>
<feature type="region of interest" description="Disordered" evidence="2">
    <location>
        <begin position="243"/>
        <end position="267"/>
    </location>
</feature>
<evidence type="ECO:0000313" key="4">
    <source>
        <dbReference type="EMBL" id="EKF35733.1"/>
    </source>
</evidence>
<dbReference type="InterPro" id="IPR018247">
    <property type="entry name" value="EF_Hand_1_Ca_BS"/>
</dbReference>
<protein>
    <submittedName>
        <fullName evidence="4">Calmodulin</fullName>
    </submittedName>
</protein>
<evidence type="ECO:0000313" key="5">
    <source>
        <dbReference type="Proteomes" id="UP000007350"/>
    </source>
</evidence>
<dbReference type="OrthoDB" id="273781at2759"/>
<dbReference type="SUPFAM" id="SSF47473">
    <property type="entry name" value="EF-hand"/>
    <property type="match status" value="2"/>
</dbReference>
<feature type="compositionally biased region" description="Basic and acidic residues" evidence="2">
    <location>
        <begin position="256"/>
        <end position="266"/>
    </location>
</feature>
<feature type="region of interest" description="Disordered" evidence="2">
    <location>
        <begin position="457"/>
        <end position="525"/>
    </location>
</feature>
<feature type="compositionally biased region" description="Pro residues" evidence="2">
    <location>
        <begin position="997"/>
        <end position="1007"/>
    </location>
</feature>
<keyword evidence="1" id="KW-0106">Calcium</keyword>
<dbReference type="Pfam" id="PF13202">
    <property type="entry name" value="EF-hand_5"/>
    <property type="match status" value="1"/>
</dbReference>
<proteinExistence type="predicted"/>
<dbReference type="SMART" id="SM00054">
    <property type="entry name" value="EFh"/>
    <property type="match status" value="3"/>
</dbReference>
<dbReference type="GO" id="GO:0005509">
    <property type="term" value="F:calcium ion binding"/>
    <property type="evidence" value="ECO:0007669"/>
    <property type="project" value="InterPro"/>
</dbReference>
<organism evidence="4 5">
    <name type="scientific">Trypanosoma cruzi marinkellei</name>
    <dbReference type="NCBI Taxonomy" id="85056"/>
    <lineage>
        <taxon>Eukaryota</taxon>
        <taxon>Discoba</taxon>
        <taxon>Euglenozoa</taxon>
        <taxon>Kinetoplastea</taxon>
        <taxon>Metakinetoplastina</taxon>
        <taxon>Trypanosomatida</taxon>
        <taxon>Trypanosomatidae</taxon>
        <taxon>Trypanosoma</taxon>
        <taxon>Schizotrypanum</taxon>
    </lineage>
</organism>
<comment type="caution">
    <text evidence="4">The sequence shown here is derived from an EMBL/GenBank/DDBJ whole genome shotgun (WGS) entry which is preliminary data.</text>
</comment>
<feature type="region of interest" description="Disordered" evidence="2">
    <location>
        <begin position="737"/>
        <end position="768"/>
    </location>
</feature>
<dbReference type="PROSITE" id="PS50222">
    <property type="entry name" value="EF_HAND_2"/>
    <property type="match status" value="2"/>
</dbReference>
<accession>K2MKG9</accession>
<feature type="compositionally biased region" description="Polar residues" evidence="2">
    <location>
        <begin position="755"/>
        <end position="764"/>
    </location>
</feature>
<feature type="region of interest" description="Disordered" evidence="2">
    <location>
        <begin position="284"/>
        <end position="308"/>
    </location>
</feature>
<dbReference type="Gene3D" id="1.10.238.10">
    <property type="entry name" value="EF-hand"/>
    <property type="match status" value="1"/>
</dbReference>
<feature type="region of interest" description="Disordered" evidence="2">
    <location>
        <begin position="919"/>
        <end position="1029"/>
    </location>
</feature>
<dbReference type="AlphaFoldDB" id="K2MKG9"/>
<feature type="compositionally biased region" description="Basic and acidic residues" evidence="2">
    <location>
        <begin position="1124"/>
        <end position="1138"/>
    </location>
</feature>
<feature type="region of interest" description="Disordered" evidence="2">
    <location>
        <begin position="1118"/>
        <end position="1138"/>
    </location>
</feature>
<dbReference type="InterPro" id="IPR011992">
    <property type="entry name" value="EF-hand-dom_pair"/>
</dbReference>